<organism evidence="2 3">
    <name type="scientific">Shewanella surugensis</name>
    <dbReference type="NCBI Taxonomy" id="212020"/>
    <lineage>
        <taxon>Bacteria</taxon>
        <taxon>Pseudomonadati</taxon>
        <taxon>Pseudomonadota</taxon>
        <taxon>Gammaproteobacteria</taxon>
        <taxon>Alteromonadales</taxon>
        <taxon>Shewanellaceae</taxon>
        <taxon>Shewanella</taxon>
    </lineage>
</organism>
<protein>
    <submittedName>
        <fullName evidence="2">Uncharacterized protein</fullName>
    </submittedName>
</protein>
<evidence type="ECO:0000256" key="1">
    <source>
        <dbReference type="SAM" id="Phobius"/>
    </source>
</evidence>
<evidence type="ECO:0000313" key="2">
    <source>
        <dbReference type="EMBL" id="MCL1124821.1"/>
    </source>
</evidence>
<dbReference type="RefSeq" id="WP_248940099.1">
    <property type="nucleotide sequence ID" value="NZ_JAKIKS010000032.1"/>
</dbReference>
<dbReference type="Proteomes" id="UP001203423">
    <property type="component" value="Unassembled WGS sequence"/>
</dbReference>
<keyword evidence="3" id="KW-1185">Reference proteome</keyword>
<feature type="transmembrane region" description="Helical" evidence="1">
    <location>
        <begin position="38"/>
        <end position="56"/>
    </location>
</feature>
<keyword evidence="1" id="KW-1133">Transmembrane helix</keyword>
<evidence type="ECO:0000313" key="3">
    <source>
        <dbReference type="Proteomes" id="UP001203423"/>
    </source>
</evidence>
<feature type="transmembrane region" description="Helical" evidence="1">
    <location>
        <begin position="63"/>
        <end position="83"/>
    </location>
</feature>
<sequence>MNVTLKKPPFLLMLLFILYFLVAILSIIRSINIHAVDLFTLGVIPVLAGLILRTPWASIIFKLYLVIQTLGFAAFGITALIAYQLTPEDVKVVLNNHTIPMQYLIPTVCMTLIFQYWVALSRKTREYLTH</sequence>
<gene>
    <name evidence="2" type="ORF">L2764_10135</name>
</gene>
<reference evidence="2 3" key="1">
    <citation type="submission" date="2022-01" db="EMBL/GenBank/DDBJ databases">
        <title>Whole genome-based taxonomy of the Shewanellaceae.</title>
        <authorList>
            <person name="Martin-Rodriguez A.J."/>
        </authorList>
    </citation>
    <scope>NUCLEOTIDE SEQUENCE [LARGE SCALE GENOMIC DNA]</scope>
    <source>
        <strain evidence="2 3">DSM 17177</strain>
    </source>
</reference>
<name>A0ABT0LCB3_9GAMM</name>
<proteinExistence type="predicted"/>
<keyword evidence="1" id="KW-0472">Membrane</keyword>
<dbReference type="EMBL" id="JAKIKS010000032">
    <property type="protein sequence ID" value="MCL1124821.1"/>
    <property type="molecule type" value="Genomic_DNA"/>
</dbReference>
<feature type="transmembrane region" description="Helical" evidence="1">
    <location>
        <begin position="103"/>
        <end position="120"/>
    </location>
</feature>
<accession>A0ABT0LCB3</accession>
<feature type="transmembrane region" description="Helical" evidence="1">
    <location>
        <begin position="12"/>
        <end position="32"/>
    </location>
</feature>
<keyword evidence="1" id="KW-0812">Transmembrane</keyword>
<comment type="caution">
    <text evidence="2">The sequence shown here is derived from an EMBL/GenBank/DDBJ whole genome shotgun (WGS) entry which is preliminary data.</text>
</comment>